<proteinExistence type="predicted"/>
<dbReference type="RefSeq" id="WP_109358502.1">
    <property type="nucleotide sequence ID" value="NZ_QFRJ01000002.1"/>
</dbReference>
<dbReference type="EMBL" id="QFRJ01000002">
    <property type="protein sequence ID" value="PWH86391.1"/>
    <property type="molecule type" value="Genomic_DNA"/>
</dbReference>
<reference evidence="1 2" key="1">
    <citation type="submission" date="2018-05" db="EMBL/GenBank/DDBJ databases">
        <title>Brumimicrobium oceani sp. nov., isolated from coastal sediment.</title>
        <authorList>
            <person name="Kou Y."/>
        </authorList>
    </citation>
    <scope>NUCLEOTIDE SEQUENCE [LARGE SCALE GENOMIC DNA]</scope>
    <source>
        <strain evidence="1 2">C305</strain>
    </source>
</reference>
<dbReference type="AlphaFoldDB" id="A0A2U2XFA9"/>
<dbReference type="OrthoDB" id="1412480at2"/>
<reference evidence="1 2" key="2">
    <citation type="submission" date="2018-05" db="EMBL/GenBank/DDBJ databases">
        <authorList>
            <person name="Lanie J.A."/>
            <person name="Ng W.-L."/>
            <person name="Kazmierczak K.M."/>
            <person name="Andrzejewski T.M."/>
            <person name="Davidsen T.M."/>
            <person name="Wayne K.J."/>
            <person name="Tettelin H."/>
            <person name="Glass J.I."/>
            <person name="Rusch D."/>
            <person name="Podicherti R."/>
            <person name="Tsui H.-C.T."/>
            <person name="Winkler M.E."/>
        </authorList>
    </citation>
    <scope>NUCLEOTIDE SEQUENCE [LARGE SCALE GENOMIC DNA]</scope>
    <source>
        <strain evidence="1 2">C305</strain>
    </source>
</reference>
<keyword evidence="2" id="KW-1185">Reference proteome</keyword>
<dbReference type="Proteomes" id="UP000245370">
    <property type="component" value="Unassembled WGS sequence"/>
</dbReference>
<sequence length="488" mass="55950">MKALKITLISSAILAILYVSAIFALEFYIGKQLEKQDKVSYSEFKMSFGGDFILKDLKFKNEILEVEAEEVSLKVGIMKIISSDTILIRQSFAKNVQLNHYKIEADSTQSDSLKNDDKKKIQRPFALRKVQIEGLDFYAMEKNAEGQVDTLTRVLGADLQANLGDIKDLKFEQLERLNVQYFKQKAGVLQDISFDHLKYENHQFEIDTFKVFTRYSKEDYINYIPEQKSHVDLVAHKVVLDSVDFEIDKNKLVKISLNEVLIDSFELEVYRDKTIPEYTPHKPTYGQMVQKLDFLIDGNALETQNSRISYAMKGEDGKVSVIDLNDVKARLTHIHNITERDQNAILKGSFSVSPGSLVNVDLSYNQFENVETFILDAHATNVETSALNSMLKPAINVELSGKINELKSHMDSRGDANGTFMIRSQDIAVDVFDKENKRRKVVSFVASKLLNPPIEKNSEVRDFKRDPTRSMWRYAWFFILEGMKETVL</sequence>
<organism evidence="1 2">
    <name type="scientific">Brumimicrobium oceani</name>
    <dbReference type="NCBI Taxonomy" id="2100725"/>
    <lineage>
        <taxon>Bacteria</taxon>
        <taxon>Pseudomonadati</taxon>
        <taxon>Bacteroidota</taxon>
        <taxon>Flavobacteriia</taxon>
        <taxon>Flavobacteriales</taxon>
        <taxon>Crocinitomicaceae</taxon>
        <taxon>Brumimicrobium</taxon>
    </lineage>
</organism>
<evidence type="ECO:0000313" key="1">
    <source>
        <dbReference type="EMBL" id="PWH86391.1"/>
    </source>
</evidence>
<name>A0A2U2XFA9_9FLAO</name>
<accession>A0A2U2XFA9</accession>
<gene>
    <name evidence="1" type="ORF">DIT68_03890</name>
</gene>
<protein>
    <recommendedName>
        <fullName evidence="3">DUF748 domain-containing protein</fullName>
    </recommendedName>
</protein>
<comment type="caution">
    <text evidence="1">The sequence shown here is derived from an EMBL/GenBank/DDBJ whole genome shotgun (WGS) entry which is preliminary data.</text>
</comment>
<evidence type="ECO:0008006" key="3">
    <source>
        <dbReference type="Google" id="ProtNLM"/>
    </source>
</evidence>
<evidence type="ECO:0000313" key="2">
    <source>
        <dbReference type="Proteomes" id="UP000245370"/>
    </source>
</evidence>